<feature type="domain" description="NADP-dependent oxidoreductase" evidence="3">
    <location>
        <begin position="445"/>
        <end position="592"/>
    </location>
</feature>
<feature type="region of interest" description="Disordered" evidence="2">
    <location>
        <begin position="125"/>
        <end position="309"/>
    </location>
</feature>
<evidence type="ECO:0000256" key="1">
    <source>
        <dbReference type="ARBA" id="ARBA00023002"/>
    </source>
</evidence>
<dbReference type="Pfam" id="PF00248">
    <property type="entry name" value="Aldo_ket_red"/>
    <property type="match status" value="1"/>
</dbReference>
<feature type="region of interest" description="Disordered" evidence="2">
    <location>
        <begin position="595"/>
        <end position="616"/>
    </location>
</feature>
<feature type="non-terminal residue" evidence="4">
    <location>
        <position position="616"/>
    </location>
</feature>
<evidence type="ECO:0000313" key="5">
    <source>
        <dbReference type="Proteomes" id="UP000078560"/>
    </source>
</evidence>
<organism evidence="4 5">
    <name type="scientific">Plasmodium ovale curtisi</name>
    <dbReference type="NCBI Taxonomy" id="864141"/>
    <lineage>
        <taxon>Eukaryota</taxon>
        <taxon>Sar</taxon>
        <taxon>Alveolata</taxon>
        <taxon>Apicomplexa</taxon>
        <taxon>Aconoidasida</taxon>
        <taxon>Haemosporida</taxon>
        <taxon>Plasmodiidae</taxon>
        <taxon>Plasmodium</taxon>
        <taxon>Plasmodium (Plasmodium)</taxon>
    </lineage>
</organism>
<feature type="compositionally biased region" description="Basic and acidic residues" evidence="2">
    <location>
        <begin position="178"/>
        <end position="198"/>
    </location>
</feature>
<evidence type="ECO:0000256" key="2">
    <source>
        <dbReference type="SAM" id="MobiDB-lite"/>
    </source>
</evidence>
<feature type="compositionally biased region" description="Basic and acidic residues" evidence="2">
    <location>
        <begin position="206"/>
        <end position="227"/>
    </location>
</feature>
<feature type="compositionally biased region" description="Basic residues" evidence="2">
    <location>
        <begin position="228"/>
        <end position="237"/>
    </location>
</feature>
<feature type="compositionally biased region" description="Basic and acidic residues" evidence="2">
    <location>
        <begin position="238"/>
        <end position="248"/>
    </location>
</feature>
<proteinExistence type="predicted"/>
<keyword evidence="1" id="KW-0560">Oxidoreductase</keyword>
<reference evidence="5" key="1">
    <citation type="submission" date="2016-05" db="EMBL/GenBank/DDBJ databases">
        <authorList>
            <person name="Naeem Raeece"/>
        </authorList>
    </citation>
    <scope>NUCLEOTIDE SEQUENCE [LARGE SCALE GENOMIC DNA]</scope>
</reference>
<dbReference type="AlphaFoldDB" id="A0A1A8WFB2"/>
<dbReference type="SUPFAM" id="SSF51430">
    <property type="entry name" value="NAD(P)-linked oxidoreductase"/>
    <property type="match status" value="1"/>
</dbReference>
<accession>A0A1A8WFB2</accession>
<gene>
    <name evidence="4" type="ORF">POVCU2_0063310</name>
</gene>
<protein>
    <submittedName>
        <fullName evidence="4">Aldo-keto reductase, putative</fullName>
    </submittedName>
</protein>
<dbReference type="PANTHER" id="PTHR43364:SF4">
    <property type="entry name" value="NAD(P)-LINKED OXIDOREDUCTASE SUPERFAMILY PROTEIN"/>
    <property type="match status" value="1"/>
</dbReference>
<dbReference type="PANTHER" id="PTHR43364">
    <property type="entry name" value="NADH-SPECIFIC METHYLGLYOXAL REDUCTASE-RELATED"/>
    <property type="match status" value="1"/>
</dbReference>
<feature type="compositionally biased region" description="Basic residues" evidence="2">
    <location>
        <begin position="159"/>
        <end position="176"/>
    </location>
</feature>
<evidence type="ECO:0000259" key="3">
    <source>
        <dbReference type="Pfam" id="PF00248"/>
    </source>
</evidence>
<feature type="compositionally biased region" description="Acidic residues" evidence="2">
    <location>
        <begin position="286"/>
        <end position="309"/>
    </location>
</feature>
<sequence>MKTKRKILLILLHSLVFFEVLFCLIKKRNYYNTAYTKGKHPTNHFKNSKINYKLSYVNFIKSFKQCLAKNYSNYYFNRNTILYFKKTQTDKFIAIKKRKSISGFSSDHIKRINGKPVKLYLKKNNAKGQNSESEQIEDDEQSDTKKRKKTKTSENAKTKAVKKTKSTTKSKTKTAKTNKNEKKDQSDEGESKTNEPKTKGKKKKNTTLDEIIHEHEEKENPKEVLEKKKLKGAKRKKSSDLIKTKQGEDDITLGKIDEDLESVKGKRPQKKESKKNESKKKRDTEEINDEDFEEFNDDEIMPGIDDLDPEKDAKAYEEKMKENEERDKKIEFIKRVEFLLKEDNEKNQNLYEERPDIDKLRFSEKPTVGSEDLMHTILKNIHNNKEEKQKNSNPIPDFKKKHLFYELLRISNSNSFKTHKIYTHKDLIYGIKYRKLGDSNLCVSELCIGTSMYENDNFISKDDVNVLLNMAFYEYGINFFDICEYDPFPFDPDSYRKSKNKNMNLFLKDKKRENIIINLRMCSSRNVDRNTHGDFYLTWIMDGLKDDKPTFYNIEERLDKILKNLNTSYVDILTIDIPERYVPNSTIGEDTYIWGRERSNDPNSEAPTISIEEQFE</sequence>
<dbReference type="Proteomes" id="UP000078560">
    <property type="component" value="Unassembled WGS sequence"/>
</dbReference>
<dbReference type="EMBL" id="FLQU01000984">
    <property type="protein sequence ID" value="SBS90743.1"/>
    <property type="molecule type" value="Genomic_DNA"/>
</dbReference>
<dbReference type="InterPro" id="IPR050523">
    <property type="entry name" value="AKR_Detox_Biosynth"/>
</dbReference>
<dbReference type="Gene3D" id="3.20.20.100">
    <property type="entry name" value="NADP-dependent oxidoreductase domain"/>
    <property type="match status" value="1"/>
</dbReference>
<evidence type="ECO:0000313" key="4">
    <source>
        <dbReference type="EMBL" id="SBS90743.1"/>
    </source>
</evidence>
<dbReference type="GO" id="GO:0016491">
    <property type="term" value="F:oxidoreductase activity"/>
    <property type="evidence" value="ECO:0007669"/>
    <property type="project" value="UniProtKB-KW"/>
</dbReference>
<dbReference type="InterPro" id="IPR023210">
    <property type="entry name" value="NADP_OxRdtase_dom"/>
</dbReference>
<feature type="compositionally biased region" description="Basic and acidic residues" evidence="2">
    <location>
        <begin position="255"/>
        <end position="285"/>
    </location>
</feature>
<dbReference type="InterPro" id="IPR036812">
    <property type="entry name" value="NAD(P)_OxRdtase_dom_sf"/>
</dbReference>
<name>A0A1A8WFB2_PLAOA</name>